<dbReference type="Gene3D" id="2.30.42.10">
    <property type="match status" value="1"/>
</dbReference>
<feature type="chain" id="PRO_5038761180" evidence="1">
    <location>
        <begin position="28"/>
        <end position="400"/>
    </location>
</feature>
<feature type="domain" description="Peptidase S55" evidence="3">
    <location>
        <begin position="175"/>
        <end position="400"/>
    </location>
</feature>
<name>E9SAP5_RUMAL</name>
<evidence type="ECO:0000256" key="1">
    <source>
        <dbReference type="SAM" id="SignalP"/>
    </source>
</evidence>
<dbReference type="SUPFAM" id="SSF50156">
    <property type="entry name" value="PDZ domain-like"/>
    <property type="match status" value="1"/>
</dbReference>
<dbReference type="Proteomes" id="UP000004259">
    <property type="component" value="Unassembled WGS sequence"/>
</dbReference>
<dbReference type="eggNOG" id="COG0750">
    <property type="taxonomic scope" value="Bacteria"/>
</dbReference>
<dbReference type="PROSITE" id="PS50106">
    <property type="entry name" value="PDZ"/>
    <property type="match status" value="1"/>
</dbReference>
<keyword evidence="4" id="KW-0378">Hydrolase</keyword>
<dbReference type="InterPro" id="IPR001478">
    <property type="entry name" value="PDZ"/>
</dbReference>
<protein>
    <submittedName>
        <fullName evidence="4">SpoIVB peptidase</fullName>
        <ecNumber evidence="4">3.4.21.116</ecNumber>
    </submittedName>
</protein>
<evidence type="ECO:0000259" key="3">
    <source>
        <dbReference type="PROSITE" id="PS51494"/>
    </source>
</evidence>
<dbReference type="NCBIfam" id="TIGR02860">
    <property type="entry name" value="spore_IV_B"/>
    <property type="match status" value="1"/>
</dbReference>
<dbReference type="Pfam" id="PF05580">
    <property type="entry name" value="Peptidase_S55"/>
    <property type="match status" value="1"/>
</dbReference>
<dbReference type="InterPro" id="IPR008763">
    <property type="entry name" value="Peptidase_S55"/>
</dbReference>
<feature type="domain" description="PDZ" evidence="2">
    <location>
        <begin position="105"/>
        <end position="172"/>
    </location>
</feature>
<dbReference type="STRING" id="246199.CUS_8007"/>
<keyword evidence="5" id="KW-1185">Reference proteome</keyword>
<accession>E9SAP5</accession>
<reference evidence="4 5" key="1">
    <citation type="submission" date="2011-02" db="EMBL/GenBank/DDBJ databases">
        <authorList>
            <person name="Nelson K.E."/>
            <person name="Sutton G."/>
            <person name="Torralba M."/>
            <person name="Durkin S."/>
            <person name="Harkins D."/>
            <person name="Montgomery R."/>
            <person name="Ziemer C."/>
            <person name="Klaassens E."/>
            <person name="Ocuiv P."/>
            <person name="Morrison M."/>
        </authorList>
    </citation>
    <scope>NUCLEOTIDE SEQUENCE [LARGE SCALE GENOMIC DNA]</scope>
    <source>
        <strain evidence="4 5">8</strain>
    </source>
</reference>
<dbReference type="AlphaFoldDB" id="E9SAP5"/>
<dbReference type="GO" id="GO:0016787">
    <property type="term" value="F:hydrolase activity"/>
    <property type="evidence" value="ECO:0007669"/>
    <property type="project" value="UniProtKB-KW"/>
</dbReference>
<sequence length="400" mass="42348">MKIKTKARRTAAAVAAAVMGLMGAVGFYDKALPDSYNIAGGEELTLNTFLGISSRPARKCYTTALTDISGRSSHSGESTLLLFGSVPVKNVTAVSEPRPMLVPCGEAFGIKLLTDGVIVVELTKVGGSCPARECGIRKGDIIISMNGENIRSNRDVSEAVRTCRENGCEVRLKRGGKDMTLTLMPTYCEGSYKAGMWVRDSSAGIGTLTFYDADTGAFGGLGHPVCDSDTKEILPLSEGAVGDIEITGLVPSAEGCPGQLVGEFSGDEVLGEITLNCREGLFGTLQNCPDDKEALPLGYKQEIVRGAAQIYSSLDGENPVAYDVEIEHIDLSESAEHDMVVHITDPRLLKETGGIVQGMSGSPVIQNGRLVGAVTHVFIDDPTRGYGIFAEDMAEKAKVS</sequence>
<comment type="caution">
    <text evidence="4">The sequence shown here is derived from an EMBL/GenBank/DDBJ whole genome shotgun (WGS) entry which is preliminary data.</text>
</comment>
<dbReference type="RefSeq" id="WP_002848264.1">
    <property type="nucleotide sequence ID" value="NZ_ADKM02000062.1"/>
</dbReference>
<dbReference type="SMART" id="SM00228">
    <property type="entry name" value="PDZ"/>
    <property type="match status" value="1"/>
</dbReference>
<gene>
    <name evidence="4" type="primary">spoIVB</name>
    <name evidence="4" type="ORF">CUS_8007</name>
</gene>
<dbReference type="InterPro" id="IPR014219">
    <property type="entry name" value="SpoIVB"/>
</dbReference>
<evidence type="ECO:0000313" key="5">
    <source>
        <dbReference type="Proteomes" id="UP000004259"/>
    </source>
</evidence>
<evidence type="ECO:0000259" key="2">
    <source>
        <dbReference type="PROSITE" id="PS50106"/>
    </source>
</evidence>
<proteinExistence type="predicted"/>
<dbReference type="OrthoDB" id="9765242at2"/>
<feature type="signal peptide" evidence="1">
    <location>
        <begin position="1"/>
        <end position="27"/>
    </location>
</feature>
<keyword evidence="1" id="KW-0732">Signal</keyword>
<dbReference type="PROSITE" id="PS51494">
    <property type="entry name" value="SPOIVB"/>
    <property type="match status" value="1"/>
</dbReference>
<dbReference type="InterPro" id="IPR036034">
    <property type="entry name" value="PDZ_sf"/>
</dbReference>
<organism evidence="4 5">
    <name type="scientific">Ruminococcus albus 8</name>
    <dbReference type="NCBI Taxonomy" id="246199"/>
    <lineage>
        <taxon>Bacteria</taxon>
        <taxon>Bacillati</taxon>
        <taxon>Bacillota</taxon>
        <taxon>Clostridia</taxon>
        <taxon>Eubacteriales</taxon>
        <taxon>Oscillospiraceae</taxon>
        <taxon>Ruminococcus</taxon>
    </lineage>
</organism>
<dbReference type="EC" id="3.4.21.116" evidence="4"/>
<dbReference type="MEROPS" id="S55.001"/>
<evidence type="ECO:0000313" key="4">
    <source>
        <dbReference type="EMBL" id="EGC03550.1"/>
    </source>
</evidence>
<dbReference type="Pfam" id="PF13180">
    <property type="entry name" value="PDZ_2"/>
    <property type="match status" value="1"/>
</dbReference>
<dbReference type="EMBL" id="ADKM02000062">
    <property type="protein sequence ID" value="EGC03550.1"/>
    <property type="molecule type" value="Genomic_DNA"/>
</dbReference>